<protein>
    <submittedName>
        <fullName evidence="1">1071_t:CDS:1</fullName>
    </submittedName>
</protein>
<keyword evidence="2" id="KW-1185">Reference proteome</keyword>
<evidence type="ECO:0000313" key="1">
    <source>
        <dbReference type="EMBL" id="CAG8523477.1"/>
    </source>
</evidence>
<dbReference type="EMBL" id="CAJVPI010000351">
    <property type="protein sequence ID" value="CAG8523477.1"/>
    <property type="molecule type" value="Genomic_DNA"/>
</dbReference>
<evidence type="ECO:0000313" key="2">
    <source>
        <dbReference type="Proteomes" id="UP000789739"/>
    </source>
</evidence>
<comment type="caution">
    <text evidence="1">The sequence shown here is derived from an EMBL/GenBank/DDBJ whole genome shotgun (WGS) entry which is preliminary data.</text>
</comment>
<dbReference type="Proteomes" id="UP000789739">
    <property type="component" value="Unassembled WGS sequence"/>
</dbReference>
<name>A0A9N9FB83_9GLOM</name>
<gene>
    <name evidence="1" type="ORF">PBRASI_LOCUS3749</name>
</gene>
<organism evidence="1 2">
    <name type="scientific">Paraglomus brasilianum</name>
    <dbReference type="NCBI Taxonomy" id="144538"/>
    <lineage>
        <taxon>Eukaryota</taxon>
        <taxon>Fungi</taxon>
        <taxon>Fungi incertae sedis</taxon>
        <taxon>Mucoromycota</taxon>
        <taxon>Glomeromycotina</taxon>
        <taxon>Glomeromycetes</taxon>
        <taxon>Paraglomerales</taxon>
        <taxon>Paraglomeraceae</taxon>
        <taxon>Paraglomus</taxon>
    </lineage>
</organism>
<reference evidence="1" key="1">
    <citation type="submission" date="2021-06" db="EMBL/GenBank/DDBJ databases">
        <authorList>
            <person name="Kallberg Y."/>
            <person name="Tangrot J."/>
            <person name="Rosling A."/>
        </authorList>
    </citation>
    <scope>NUCLEOTIDE SEQUENCE</scope>
    <source>
        <strain evidence="1">BR232B</strain>
    </source>
</reference>
<accession>A0A9N9FB83</accession>
<sequence length="48" mass="5534">MELKEINFLEKSEDWPSQEVVKTIYKASSETYALDAAVHDADLFDVQE</sequence>
<dbReference type="AlphaFoldDB" id="A0A9N9FB83"/>
<proteinExistence type="predicted"/>